<feature type="domain" description="BZIP" evidence="6">
    <location>
        <begin position="111"/>
        <end position="170"/>
    </location>
</feature>
<evidence type="ECO:0000256" key="2">
    <source>
        <dbReference type="ARBA" id="ARBA00023125"/>
    </source>
</evidence>
<accession>A0A1S3HFX5</accession>
<reference evidence="8" key="1">
    <citation type="submission" date="2025-08" db="UniProtKB">
        <authorList>
            <consortium name="RefSeq"/>
        </authorList>
    </citation>
    <scope>IDENTIFICATION</scope>
    <source>
        <tissue evidence="8">Gonads</tissue>
    </source>
</reference>
<dbReference type="GO" id="GO:0005634">
    <property type="term" value="C:nucleus"/>
    <property type="evidence" value="ECO:0007669"/>
    <property type="project" value="TreeGrafter"/>
</dbReference>
<dbReference type="AlphaFoldDB" id="A0A1S3HFX5"/>
<evidence type="ECO:0000259" key="6">
    <source>
        <dbReference type="PROSITE" id="PS50217"/>
    </source>
</evidence>
<dbReference type="InParanoid" id="A0A1S3HFX5"/>
<proteinExistence type="predicted"/>
<evidence type="ECO:0000313" key="8">
    <source>
        <dbReference type="RefSeq" id="XP_013384983.1"/>
    </source>
</evidence>
<keyword evidence="1" id="KW-0805">Transcription regulation</keyword>
<dbReference type="RefSeq" id="XP_013384983.1">
    <property type="nucleotide sequence ID" value="XM_013529529.1"/>
</dbReference>
<organism evidence="7 8">
    <name type="scientific">Lingula anatina</name>
    <name type="common">Brachiopod</name>
    <name type="synonym">Lingula unguis</name>
    <dbReference type="NCBI Taxonomy" id="7574"/>
    <lineage>
        <taxon>Eukaryota</taxon>
        <taxon>Metazoa</taxon>
        <taxon>Spiralia</taxon>
        <taxon>Lophotrochozoa</taxon>
        <taxon>Brachiopoda</taxon>
        <taxon>Linguliformea</taxon>
        <taxon>Lingulata</taxon>
        <taxon>Lingulida</taxon>
        <taxon>Linguloidea</taxon>
        <taxon>Lingulidae</taxon>
        <taxon>Lingula</taxon>
    </lineage>
</organism>
<dbReference type="Proteomes" id="UP000085678">
    <property type="component" value="Unplaced"/>
</dbReference>
<dbReference type="OMA" id="HVCIASP"/>
<dbReference type="Gene3D" id="1.20.5.170">
    <property type="match status" value="1"/>
</dbReference>
<dbReference type="SMART" id="SM00338">
    <property type="entry name" value="BRLZ"/>
    <property type="match status" value="1"/>
</dbReference>
<keyword evidence="7" id="KW-1185">Reference proteome</keyword>
<dbReference type="PANTHER" id="PTHR23351">
    <property type="entry name" value="FOS TRANSCRIPTION FACTOR-RELATED"/>
    <property type="match status" value="1"/>
</dbReference>
<dbReference type="GO" id="GO:0000981">
    <property type="term" value="F:DNA-binding transcription factor activity, RNA polymerase II-specific"/>
    <property type="evidence" value="ECO:0007669"/>
    <property type="project" value="TreeGrafter"/>
</dbReference>
<dbReference type="PROSITE" id="PS00036">
    <property type="entry name" value="BZIP_BASIC"/>
    <property type="match status" value="1"/>
</dbReference>
<evidence type="ECO:0000256" key="5">
    <source>
        <dbReference type="SAM" id="MobiDB-lite"/>
    </source>
</evidence>
<sequence length="198" mass="22803">MARKKITSNSSDCSTFSSDSTETDWNPAGPSVTTPQTPDLPTFSSSIDFEEANVLALEEGNSSAIVKEELKFSILHRRYSSGQGDRPIPIVLEKIETGALEQNKEDGPFLEERRAKNKEAAQKCRKKQKEKMYSLMQEELREEGKEKSQRYEIEKLREEKERLEEILKMHEKSLNCKRRRIEGSARPYTFQSSTMTFL</sequence>
<feature type="compositionally biased region" description="Low complexity" evidence="5">
    <location>
        <begin position="7"/>
        <end position="24"/>
    </location>
</feature>
<gene>
    <name evidence="8" type="primary">LOC106154956</name>
</gene>
<dbReference type="PANTHER" id="PTHR23351:SF24">
    <property type="entry name" value="ACTIVATING TRANSCRIPTION FACTOR 3-RELATED"/>
    <property type="match status" value="1"/>
</dbReference>
<keyword evidence="4" id="KW-0175">Coiled coil</keyword>
<evidence type="ECO:0000256" key="1">
    <source>
        <dbReference type="ARBA" id="ARBA00023015"/>
    </source>
</evidence>
<evidence type="ECO:0000256" key="3">
    <source>
        <dbReference type="ARBA" id="ARBA00023163"/>
    </source>
</evidence>
<dbReference type="GO" id="GO:0000978">
    <property type="term" value="F:RNA polymerase II cis-regulatory region sequence-specific DNA binding"/>
    <property type="evidence" value="ECO:0007669"/>
    <property type="project" value="TreeGrafter"/>
</dbReference>
<dbReference type="InterPro" id="IPR004827">
    <property type="entry name" value="bZIP"/>
</dbReference>
<keyword evidence="3" id="KW-0804">Transcription</keyword>
<dbReference type="STRING" id="7574.A0A1S3HFX5"/>
<keyword evidence="2" id="KW-0238">DNA-binding</keyword>
<dbReference type="GeneID" id="106154956"/>
<dbReference type="KEGG" id="lak:106154956"/>
<dbReference type="PROSITE" id="PS50217">
    <property type="entry name" value="BZIP"/>
    <property type="match status" value="1"/>
</dbReference>
<dbReference type="CDD" id="cd14686">
    <property type="entry name" value="bZIP"/>
    <property type="match status" value="1"/>
</dbReference>
<evidence type="ECO:0000256" key="4">
    <source>
        <dbReference type="SAM" id="Coils"/>
    </source>
</evidence>
<dbReference type="InterPro" id="IPR046347">
    <property type="entry name" value="bZIP_sf"/>
</dbReference>
<feature type="region of interest" description="Disordered" evidence="5">
    <location>
        <begin position="1"/>
        <end position="44"/>
    </location>
</feature>
<name>A0A1S3HFX5_LINAN</name>
<protein>
    <submittedName>
        <fullName evidence="8">Cyclic AMP-dependent transcription factor ATF-3-like</fullName>
    </submittedName>
</protein>
<dbReference type="SUPFAM" id="SSF57959">
    <property type="entry name" value="Leucine zipper domain"/>
    <property type="match status" value="1"/>
</dbReference>
<dbReference type="InterPro" id="IPR000837">
    <property type="entry name" value="AP-1"/>
</dbReference>
<feature type="coiled-coil region" evidence="4">
    <location>
        <begin position="110"/>
        <end position="180"/>
    </location>
</feature>
<feature type="compositionally biased region" description="Polar residues" evidence="5">
    <location>
        <begin position="31"/>
        <end position="44"/>
    </location>
</feature>
<evidence type="ECO:0000313" key="7">
    <source>
        <dbReference type="Proteomes" id="UP000085678"/>
    </source>
</evidence>